<dbReference type="STRING" id="1314781.A0A165HXG1"/>
<proteinExistence type="predicted"/>
<sequence length="216" mass="24513">MVHDILRIELGWSMRASTRAAQKIPDEWEALCLAAHARITFDVRIKTIKHPCLLVNGDQGGFSLLPSGKKTWAERGAKQITVHGHDEKRQMTMLVASSCSGELLPFQTVWGGKRADSLPSPAADGWEEAEALGFKHAHGDTRHWSSRQSMKEWIQEVVIPYHSRMCSKYNFAPEERMILLLDVWPVHIAKTSEEDFLPWLKATYPWILPRFIPGGC</sequence>
<reference evidence="1 2" key="1">
    <citation type="journal article" date="2016" name="Mol. Biol. Evol.">
        <title>Comparative Genomics of Early-Diverging Mushroom-Forming Fungi Provides Insights into the Origins of Lignocellulose Decay Capabilities.</title>
        <authorList>
            <person name="Nagy L.G."/>
            <person name="Riley R."/>
            <person name="Tritt A."/>
            <person name="Adam C."/>
            <person name="Daum C."/>
            <person name="Floudas D."/>
            <person name="Sun H."/>
            <person name="Yadav J.S."/>
            <person name="Pangilinan J."/>
            <person name="Larsson K.H."/>
            <person name="Matsuura K."/>
            <person name="Barry K."/>
            <person name="Labutti K."/>
            <person name="Kuo R."/>
            <person name="Ohm R.A."/>
            <person name="Bhattacharya S.S."/>
            <person name="Shirouzu T."/>
            <person name="Yoshinaga Y."/>
            <person name="Martin F.M."/>
            <person name="Grigoriev I.V."/>
            <person name="Hibbett D.S."/>
        </authorList>
    </citation>
    <scope>NUCLEOTIDE SEQUENCE [LARGE SCALE GENOMIC DNA]</scope>
    <source>
        <strain evidence="1 2">HHB12029</strain>
    </source>
</reference>
<feature type="non-terminal residue" evidence="1">
    <location>
        <position position="216"/>
    </location>
</feature>
<gene>
    <name evidence="1" type="ORF">EXIGLDRAFT_614117</name>
</gene>
<evidence type="ECO:0000313" key="1">
    <source>
        <dbReference type="EMBL" id="KZV92597.1"/>
    </source>
</evidence>
<evidence type="ECO:0008006" key="3">
    <source>
        <dbReference type="Google" id="ProtNLM"/>
    </source>
</evidence>
<protein>
    <recommendedName>
        <fullName evidence="3">DDE-1 domain-containing protein</fullName>
    </recommendedName>
</protein>
<organism evidence="1 2">
    <name type="scientific">Exidia glandulosa HHB12029</name>
    <dbReference type="NCBI Taxonomy" id="1314781"/>
    <lineage>
        <taxon>Eukaryota</taxon>
        <taxon>Fungi</taxon>
        <taxon>Dikarya</taxon>
        <taxon>Basidiomycota</taxon>
        <taxon>Agaricomycotina</taxon>
        <taxon>Agaricomycetes</taxon>
        <taxon>Auriculariales</taxon>
        <taxon>Exidiaceae</taxon>
        <taxon>Exidia</taxon>
    </lineage>
</organism>
<keyword evidence="2" id="KW-1185">Reference proteome</keyword>
<dbReference type="InParanoid" id="A0A165HXG1"/>
<evidence type="ECO:0000313" key="2">
    <source>
        <dbReference type="Proteomes" id="UP000077266"/>
    </source>
</evidence>
<dbReference type="OrthoDB" id="3341102at2759"/>
<accession>A0A165HXG1</accession>
<name>A0A165HXG1_EXIGL</name>
<dbReference type="EMBL" id="KV426005">
    <property type="protein sequence ID" value="KZV92597.1"/>
    <property type="molecule type" value="Genomic_DNA"/>
</dbReference>
<dbReference type="Proteomes" id="UP000077266">
    <property type="component" value="Unassembled WGS sequence"/>
</dbReference>
<dbReference type="AlphaFoldDB" id="A0A165HXG1"/>